<evidence type="ECO:0000313" key="2">
    <source>
        <dbReference type="EMBL" id="SKA97112.1"/>
    </source>
</evidence>
<feature type="region of interest" description="Disordered" evidence="1">
    <location>
        <begin position="46"/>
        <end position="66"/>
    </location>
</feature>
<dbReference type="EMBL" id="FUYC01000031">
    <property type="protein sequence ID" value="SKA97112.1"/>
    <property type="molecule type" value="Genomic_DNA"/>
</dbReference>
<dbReference type="RefSeq" id="WP_078718355.1">
    <property type="nucleotide sequence ID" value="NZ_FUYC01000031.1"/>
</dbReference>
<reference evidence="2 3" key="1">
    <citation type="submission" date="2017-02" db="EMBL/GenBank/DDBJ databases">
        <authorList>
            <person name="Peterson S.W."/>
        </authorList>
    </citation>
    <scope>NUCLEOTIDE SEQUENCE [LARGE SCALE GENOMIC DNA]</scope>
    <source>
        <strain evidence="2 3">DSM 16080</strain>
    </source>
</reference>
<evidence type="ECO:0000313" key="3">
    <source>
        <dbReference type="Proteomes" id="UP000190027"/>
    </source>
</evidence>
<proteinExistence type="predicted"/>
<accession>A0A1T4Y5L1</accession>
<dbReference type="AlphaFoldDB" id="A0A1T4Y5L1"/>
<gene>
    <name evidence="2" type="ORF">SAMN02745704_02814</name>
</gene>
<keyword evidence="3" id="KW-1185">Reference proteome</keyword>
<feature type="compositionally biased region" description="Low complexity" evidence="1">
    <location>
        <begin position="55"/>
        <end position="66"/>
    </location>
</feature>
<protein>
    <submittedName>
        <fullName evidence="2">Uncharacterized protein</fullName>
    </submittedName>
</protein>
<organism evidence="2 3">
    <name type="scientific">Paucidesulfovibrio gracilis DSM 16080</name>
    <dbReference type="NCBI Taxonomy" id="1121449"/>
    <lineage>
        <taxon>Bacteria</taxon>
        <taxon>Pseudomonadati</taxon>
        <taxon>Thermodesulfobacteriota</taxon>
        <taxon>Desulfovibrionia</taxon>
        <taxon>Desulfovibrionales</taxon>
        <taxon>Desulfovibrionaceae</taxon>
        <taxon>Paucidesulfovibrio</taxon>
    </lineage>
</organism>
<sequence length="66" mass="7435">MPDCELLDQCGFFKKYKDTKKLACSGFIKQYCKGPLQAQCMRKAYRQEHGKPPSDDMMPPGGMVSA</sequence>
<name>A0A1T4Y5L1_9BACT</name>
<dbReference type="OrthoDB" id="6198376at2"/>
<dbReference type="Proteomes" id="UP000190027">
    <property type="component" value="Unassembled WGS sequence"/>
</dbReference>
<evidence type="ECO:0000256" key="1">
    <source>
        <dbReference type="SAM" id="MobiDB-lite"/>
    </source>
</evidence>